<protein>
    <submittedName>
        <fullName evidence="2">Uncharacterized protein</fullName>
    </submittedName>
</protein>
<proteinExistence type="predicted"/>
<organism evidence="2 3">
    <name type="scientific">Arthrobacter phage Constance</name>
    <dbReference type="NCBI Taxonomy" id="2419950"/>
    <lineage>
        <taxon>Viruses</taxon>
        <taxon>Duplodnaviria</taxon>
        <taxon>Heunggongvirae</taxon>
        <taxon>Uroviricota</taxon>
        <taxon>Caudoviricetes</taxon>
        <taxon>Bridgettevirus</taxon>
        <taxon>Bridgettevirus constance</taxon>
    </lineage>
</organism>
<dbReference type="GeneID" id="55006504"/>
<dbReference type="EMBL" id="MH834605">
    <property type="protein sequence ID" value="AYN57414.1"/>
    <property type="molecule type" value="Genomic_DNA"/>
</dbReference>
<keyword evidence="3" id="KW-1185">Reference proteome</keyword>
<evidence type="ECO:0000313" key="2">
    <source>
        <dbReference type="EMBL" id="AYN57414.1"/>
    </source>
</evidence>
<feature type="region of interest" description="Disordered" evidence="1">
    <location>
        <begin position="1"/>
        <end position="61"/>
    </location>
</feature>
<dbReference type="KEGG" id="vg:55006504"/>
<accession>A0A3G2KEJ7</accession>
<name>A0A3G2KEJ7_9CAUD</name>
<evidence type="ECO:0000256" key="1">
    <source>
        <dbReference type="SAM" id="MobiDB-lite"/>
    </source>
</evidence>
<reference evidence="2 3" key="1">
    <citation type="submission" date="2018-09" db="EMBL/GenBank/DDBJ databases">
        <authorList>
            <person name="Rimple P.A."/>
            <person name="Stoner T.H."/>
            <person name="Garlena R.A."/>
            <person name="Russell D.A."/>
            <person name="Pope W.H."/>
            <person name="Jacobs-Sera D."/>
            <person name="Hatfull G.F."/>
        </authorList>
    </citation>
    <scope>NUCLEOTIDE SEQUENCE [LARGE SCALE GENOMIC DNA]</scope>
</reference>
<gene>
    <name evidence="2" type="primary">8</name>
    <name evidence="2" type="ORF">PBI_CONSTANCE_8</name>
</gene>
<sequence>MATKNDPVKASEAAADKVQSATDKINEQGFLGEEVDKTPNENYTIAGVTAGKPTPETTKGD</sequence>
<evidence type="ECO:0000313" key="3">
    <source>
        <dbReference type="Proteomes" id="UP000274513"/>
    </source>
</evidence>
<dbReference type="Proteomes" id="UP000274513">
    <property type="component" value="Segment"/>
</dbReference>
<dbReference type="RefSeq" id="YP_009815281.1">
    <property type="nucleotide sequence ID" value="NC_048092.1"/>
</dbReference>